<evidence type="ECO:0000313" key="7">
    <source>
        <dbReference type="Proteomes" id="UP001372834"/>
    </source>
</evidence>
<keyword evidence="3 4" id="KW-0460">Magnesium</keyword>
<dbReference type="PROSITE" id="PS00630">
    <property type="entry name" value="IMP_2"/>
    <property type="match status" value="1"/>
</dbReference>
<dbReference type="InterPro" id="IPR000760">
    <property type="entry name" value="Inositol_monophosphatase-like"/>
</dbReference>
<sequence>MSSEELNEYFKYVKEIIIGAGQTVIEGFEQDDKNVETKGNIRFDLVTVFDRRVEDDFTTKIKQRYPDHQIIGEETWPANVTPKLTDTPTWIIDPIDGTINYIKKIPFIGISVALAIKGEIVIGIVYNPITNQFYSAIKGEGSYLNGKRIYATKNDDLRKAVIGNEISLASIPFLHDRTIERVRKLTEFGVLGFRSFGSAAISLCNVADGSLDVYFTDGLKCWDVAAGVLILEEAGGCAGNPNGKPFNMFSRVLLTAGNKVLLEKMVTILTECDEKTIAKVRELISPELRSVLENL</sequence>
<dbReference type="InterPro" id="IPR020583">
    <property type="entry name" value="Inositol_monoP_metal-BS"/>
</dbReference>
<evidence type="ECO:0000256" key="1">
    <source>
        <dbReference type="ARBA" id="ARBA00009759"/>
    </source>
</evidence>
<dbReference type="GO" id="GO:0007165">
    <property type="term" value="P:signal transduction"/>
    <property type="evidence" value="ECO:0007669"/>
    <property type="project" value="TreeGrafter"/>
</dbReference>
<dbReference type="AlphaFoldDB" id="A0AAN8PLH7"/>
<accession>A0AAN8PLH7</accession>
<dbReference type="CDD" id="cd01639">
    <property type="entry name" value="IMPase"/>
    <property type="match status" value="1"/>
</dbReference>
<dbReference type="PANTHER" id="PTHR20854:SF25">
    <property type="entry name" value="INOSITOL-1-MONOPHOSPHATASE"/>
    <property type="match status" value="1"/>
</dbReference>
<dbReference type="SUPFAM" id="SSF56655">
    <property type="entry name" value="Carbohydrate phosphatase"/>
    <property type="match status" value="1"/>
</dbReference>
<dbReference type="GO" id="GO:0046854">
    <property type="term" value="P:phosphatidylinositol phosphate biosynthetic process"/>
    <property type="evidence" value="ECO:0007669"/>
    <property type="project" value="InterPro"/>
</dbReference>
<dbReference type="Proteomes" id="UP001372834">
    <property type="component" value="Unassembled WGS sequence"/>
</dbReference>
<comment type="catalytic activity">
    <reaction evidence="5">
        <text>a myo-inositol phosphate + H2O = myo-inositol + phosphate</text>
        <dbReference type="Rhea" id="RHEA:24056"/>
        <dbReference type="ChEBI" id="CHEBI:15377"/>
        <dbReference type="ChEBI" id="CHEBI:17268"/>
        <dbReference type="ChEBI" id="CHEBI:43474"/>
        <dbReference type="ChEBI" id="CHEBI:84139"/>
        <dbReference type="EC" id="3.1.3.25"/>
    </reaction>
</comment>
<dbReference type="PRINTS" id="PR00377">
    <property type="entry name" value="IMPHPHTASES"/>
</dbReference>
<dbReference type="GO" id="GO:0046872">
    <property type="term" value="F:metal ion binding"/>
    <property type="evidence" value="ECO:0007669"/>
    <property type="project" value="UniProtKB-KW"/>
</dbReference>
<evidence type="ECO:0000256" key="4">
    <source>
        <dbReference type="PIRSR" id="PIRSR600760-2"/>
    </source>
</evidence>
<dbReference type="GO" id="GO:0008934">
    <property type="term" value="F:inositol monophosphate 1-phosphatase activity"/>
    <property type="evidence" value="ECO:0007669"/>
    <property type="project" value="InterPro"/>
</dbReference>
<name>A0AAN8PLH7_POLSC</name>
<gene>
    <name evidence="6" type="ORF">RUM43_010504</name>
</gene>
<proteinExistence type="inferred from homology"/>
<dbReference type="Gene3D" id="3.40.190.80">
    <property type="match status" value="1"/>
</dbReference>
<keyword evidence="5" id="KW-0378">Hydrolase</keyword>
<feature type="binding site" evidence="4">
    <location>
        <position position="73"/>
    </location>
    <ligand>
        <name>Mg(2+)</name>
        <dbReference type="ChEBI" id="CHEBI:18420"/>
        <label>1</label>
        <note>catalytic</note>
    </ligand>
</feature>
<dbReference type="Pfam" id="PF00459">
    <property type="entry name" value="Inositol_P"/>
    <property type="match status" value="1"/>
</dbReference>
<dbReference type="EC" id="3.1.3.25" evidence="5"/>
<feature type="binding site" evidence="4">
    <location>
        <position position="95"/>
    </location>
    <ligand>
        <name>Mg(2+)</name>
        <dbReference type="ChEBI" id="CHEBI:18420"/>
        <label>1</label>
        <note>catalytic</note>
    </ligand>
</feature>
<feature type="binding site" evidence="4">
    <location>
        <position position="96"/>
    </location>
    <ligand>
        <name>Mg(2+)</name>
        <dbReference type="ChEBI" id="CHEBI:18420"/>
        <label>1</label>
        <note>catalytic</note>
    </ligand>
</feature>
<dbReference type="Gene3D" id="3.30.540.10">
    <property type="entry name" value="Fructose-1,6-Bisphosphatase, subunit A, domain 1"/>
    <property type="match status" value="1"/>
</dbReference>
<comment type="pathway">
    <text evidence="5">Polyol metabolism; myo-inositol biosynthesis; myo-inositol from D-glucose 6-phosphate: step 2/2.</text>
</comment>
<dbReference type="FunFam" id="3.30.540.10:FF:000004">
    <property type="entry name" value="Inositol-1-monophosphatase"/>
    <property type="match status" value="1"/>
</dbReference>
<protein>
    <recommendedName>
        <fullName evidence="5">Inositol-1-monophosphatase</fullName>
        <ecNumber evidence="5">3.1.3.25</ecNumber>
    </recommendedName>
</protein>
<feature type="binding site" evidence="4">
    <location>
        <position position="223"/>
    </location>
    <ligand>
        <name>Mg(2+)</name>
        <dbReference type="ChEBI" id="CHEBI:18420"/>
        <label>1</label>
        <note>catalytic</note>
    </ligand>
</feature>
<dbReference type="PANTHER" id="PTHR20854">
    <property type="entry name" value="INOSITOL MONOPHOSPHATASE"/>
    <property type="match status" value="1"/>
</dbReference>
<evidence type="ECO:0000256" key="2">
    <source>
        <dbReference type="ARBA" id="ARBA00022723"/>
    </source>
</evidence>
<dbReference type="InterPro" id="IPR033942">
    <property type="entry name" value="IMPase"/>
</dbReference>
<dbReference type="InterPro" id="IPR020550">
    <property type="entry name" value="Inositol_monophosphatase_CS"/>
</dbReference>
<dbReference type="GO" id="GO:0006020">
    <property type="term" value="P:inositol metabolic process"/>
    <property type="evidence" value="ECO:0007669"/>
    <property type="project" value="TreeGrafter"/>
</dbReference>
<evidence type="ECO:0000256" key="3">
    <source>
        <dbReference type="ARBA" id="ARBA00022842"/>
    </source>
</evidence>
<keyword evidence="2 4" id="KW-0479">Metal-binding</keyword>
<feature type="binding site" evidence="4">
    <location>
        <position position="93"/>
    </location>
    <ligand>
        <name>Mg(2+)</name>
        <dbReference type="ChEBI" id="CHEBI:18420"/>
        <label>2</label>
    </ligand>
</feature>
<evidence type="ECO:0000313" key="6">
    <source>
        <dbReference type="EMBL" id="KAK6636840.1"/>
    </source>
</evidence>
<organism evidence="6 7">
    <name type="scientific">Polyplax serrata</name>
    <name type="common">Common mouse louse</name>
    <dbReference type="NCBI Taxonomy" id="468196"/>
    <lineage>
        <taxon>Eukaryota</taxon>
        <taxon>Metazoa</taxon>
        <taxon>Ecdysozoa</taxon>
        <taxon>Arthropoda</taxon>
        <taxon>Hexapoda</taxon>
        <taxon>Insecta</taxon>
        <taxon>Pterygota</taxon>
        <taxon>Neoptera</taxon>
        <taxon>Paraneoptera</taxon>
        <taxon>Psocodea</taxon>
        <taxon>Troctomorpha</taxon>
        <taxon>Phthiraptera</taxon>
        <taxon>Anoplura</taxon>
        <taxon>Polyplacidae</taxon>
        <taxon>Polyplax</taxon>
    </lineage>
</organism>
<comment type="cofactor">
    <cofactor evidence="4 5">
        <name>Mg(2+)</name>
        <dbReference type="ChEBI" id="CHEBI:18420"/>
    </cofactor>
</comment>
<comment type="caution">
    <text evidence="6">The sequence shown here is derived from an EMBL/GenBank/DDBJ whole genome shotgun (WGS) entry which is preliminary data.</text>
</comment>
<dbReference type="PROSITE" id="PS00629">
    <property type="entry name" value="IMP_1"/>
    <property type="match status" value="1"/>
</dbReference>
<comment type="similarity">
    <text evidence="1 5">Belongs to the inositol monophosphatase superfamily.</text>
</comment>
<reference evidence="6 7" key="1">
    <citation type="submission" date="2023-10" db="EMBL/GenBank/DDBJ databases">
        <title>Genomes of two closely related lineages of the louse Polyplax serrata with different host specificities.</title>
        <authorList>
            <person name="Martinu J."/>
            <person name="Tarabai H."/>
            <person name="Stefka J."/>
            <person name="Hypsa V."/>
        </authorList>
    </citation>
    <scope>NUCLEOTIDE SEQUENCE [LARGE SCALE GENOMIC DNA]</scope>
    <source>
        <strain evidence="6">HR10_N</strain>
    </source>
</reference>
<evidence type="ECO:0000256" key="5">
    <source>
        <dbReference type="RuleBase" id="RU364068"/>
    </source>
</evidence>
<dbReference type="EMBL" id="JAWJWE010000004">
    <property type="protein sequence ID" value="KAK6636840.1"/>
    <property type="molecule type" value="Genomic_DNA"/>
</dbReference>